<proteinExistence type="inferred from homology"/>
<feature type="region of interest" description="Disordered" evidence="7">
    <location>
        <begin position="1"/>
        <end position="21"/>
    </location>
</feature>
<evidence type="ECO:0000259" key="8">
    <source>
        <dbReference type="SMART" id="SM00576"/>
    </source>
</evidence>
<feature type="compositionally biased region" description="Basic and acidic residues" evidence="7">
    <location>
        <begin position="1"/>
        <end position="14"/>
    </location>
</feature>
<evidence type="ECO:0000313" key="10">
    <source>
        <dbReference type="Proteomes" id="UP000243459"/>
    </source>
</evidence>
<dbReference type="PANTHER" id="PTHR46338">
    <property type="entry name" value="TRANSCRIPTION INITIATION FACTOR TFIID SUBUNIT 8"/>
    <property type="match status" value="1"/>
</dbReference>
<name>A0A5P1FCP6_ASPOF</name>
<dbReference type="PANTHER" id="PTHR46338:SF1">
    <property type="entry name" value="TRANSCRIPTION INITIATION FACTOR TFIID SUBUNIT 8"/>
    <property type="match status" value="1"/>
</dbReference>
<keyword evidence="6" id="KW-0539">Nucleus</keyword>
<protein>
    <recommendedName>
        <fullName evidence="3">Transcription initiation factor TFIID subunit 8</fullName>
    </recommendedName>
</protein>
<dbReference type="GO" id="GO:0005669">
    <property type="term" value="C:transcription factor TFIID complex"/>
    <property type="evidence" value="ECO:0007669"/>
    <property type="project" value="InterPro"/>
</dbReference>
<dbReference type="InterPro" id="IPR009072">
    <property type="entry name" value="Histone-fold"/>
</dbReference>
<dbReference type="AlphaFoldDB" id="A0A5P1FCP6"/>
<dbReference type="Proteomes" id="UP000243459">
    <property type="component" value="Chromosome 3"/>
</dbReference>
<dbReference type="Gramene" id="ONK75814">
    <property type="protein sequence ID" value="ONK75814"/>
    <property type="gene ID" value="A4U43_C03F20850"/>
</dbReference>
<dbReference type="OMA" id="DVAMQPQ"/>
<evidence type="ECO:0000256" key="7">
    <source>
        <dbReference type="SAM" id="MobiDB-lite"/>
    </source>
</evidence>
<dbReference type="GO" id="GO:0046982">
    <property type="term" value="F:protein heterodimerization activity"/>
    <property type="evidence" value="ECO:0007669"/>
    <property type="project" value="InterPro"/>
</dbReference>
<reference evidence="10" key="1">
    <citation type="journal article" date="2017" name="Nat. Commun.">
        <title>The asparagus genome sheds light on the origin and evolution of a young Y chromosome.</title>
        <authorList>
            <person name="Harkess A."/>
            <person name="Zhou J."/>
            <person name="Xu C."/>
            <person name="Bowers J.E."/>
            <person name="Van der Hulst R."/>
            <person name="Ayyampalayam S."/>
            <person name="Mercati F."/>
            <person name="Riccardi P."/>
            <person name="McKain M.R."/>
            <person name="Kakrana A."/>
            <person name="Tang H."/>
            <person name="Ray J."/>
            <person name="Groenendijk J."/>
            <person name="Arikit S."/>
            <person name="Mathioni S.M."/>
            <person name="Nakano M."/>
            <person name="Shan H."/>
            <person name="Telgmann-Rauber A."/>
            <person name="Kanno A."/>
            <person name="Yue Z."/>
            <person name="Chen H."/>
            <person name="Li W."/>
            <person name="Chen Y."/>
            <person name="Xu X."/>
            <person name="Zhang Y."/>
            <person name="Luo S."/>
            <person name="Chen H."/>
            <person name="Gao J."/>
            <person name="Mao Z."/>
            <person name="Pires J.C."/>
            <person name="Luo M."/>
            <person name="Kudrna D."/>
            <person name="Wing R.A."/>
            <person name="Meyers B.C."/>
            <person name="Yi K."/>
            <person name="Kong H."/>
            <person name="Lavrijsen P."/>
            <person name="Sunseri F."/>
            <person name="Falavigna A."/>
            <person name="Ye Y."/>
            <person name="Leebens-Mack J.H."/>
            <person name="Chen G."/>
        </authorList>
    </citation>
    <scope>NUCLEOTIDE SEQUENCE [LARGE SCALE GENOMIC DNA]</scope>
    <source>
        <strain evidence="10">cv. DH0086</strain>
    </source>
</reference>
<dbReference type="InterPro" id="IPR037818">
    <property type="entry name" value="TAF8"/>
</dbReference>
<evidence type="ECO:0000256" key="4">
    <source>
        <dbReference type="ARBA" id="ARBA00023015"/>
    </source>
</evidence>
<evidence type="ECO:0000256" key="5">
    <source>
        <dbReference type="ARBA" id="ARBA00023163"/>
    </source>
</evidence>
<comment type="similarity">
    <text evidence="2">Belongs to the TAF8 family.</text>
</comment>
<accession>A0A5P1FCP6</accession>
<dbReference type="InterPro" id="IPR006565">
    <property type="entry name" value="BTP"/>
</dbReference>
<dbReference type="InterPro" id="IPR019473">
    <property type="entry name" value="TFIID_su8_C"/>
</dbReference>
<evidence type="ECO:0000256" key="1">
    <source>
        <dbReference type="ARBA" id="ARBA00004123"/>
    </source>
</evidence>
<evidence type="ECO:0000256" key="3">
    <source>
        <dbReference type="ARBA" id="ARBA00017307"/>
    </source>
</evidence>
<sequence>MSDGGKESARENSNSKKKVIPSGFDDFGRQIARIAVAQICEDAGFHSAHRSALDTLADIAIRFICELGKTSHFYANLSGRTSCNEFDIVQGLEDLGSSHGFASASDAHHCLVGSGVVREITQFVSLQEEVPFARSIPSFPVVRRSFGQPPSFVQIGEEPPKKHIPEWLPAFPDPHTYVHTPVWHERAADGRADKIEQARQRRKAERSLLSLQKRLSGNDTSGFVQTVESSNLDKGKQVVVHNPFLAPPLAGQLVRKIYPRLLSPMKLVIRRGYQCLRPLSRLLRQQRLDLLRMRPRKKGYFQRAGLQCILNLELKRSL</sequence>
<dbReference type="Pfam" id="PF07524">
    <property type="entry name" value="Bromo_TP"/>
    <property type="match status" value="1"/>
</dbReference>
<organism evidence="9 10">
    <name type="scientific">Asparagus officinalis</name>
    <name type="common">Garden asparagus</name>
    <dbReference type="NCBI Taxonomy" id="4686"/>
    <lineage>
        <taxon>Eukaryota</taxon>
        <taxon>Viridiplantae</taxon>
        <taxon>Streptophyta</taxon>
        <taxon>Embryophyta</taxon>
        <taxon>Tracheophyta</taxon>
        <taxon>Spermatophyta</taxon>
        <taxon>Magnoliopsida</taxon>
        <taxon>Liliopsida</taxon>
        <taxon>Asparagales</taxon>
        <taxon>Asparagaceae</taxon>
        <taxon>Asparagoideae</taxon>
        <taxon>Asparagus</taxon>
    </lineage>
</organism>
<dbReference type="EMBL" id="CM007383">
    <property type="protein sequence ID" value="ONK75814.1"/>
    <property type="molecule type" value="Genomic_DNA"/>
</dbReference>
<keyword evidence="5" id="KW-0804">Transcription</keyword>
<dbReference type="Gene3D" id="1.10.20.10">
    <property type="entry name" value="Histone, subunit A"/>
    <property type="match status" value="1"/>
</dbReference>
<feature type="domain" description="Bromodomain associated" evidence="8">
    <location>
        <begin position="25"/>
        <end position="101"/>
    </location>
</feature>
<dbReference type="CDD" id="cd08049">
    <property type="entry name" value="TAF8"/>
    <property type="match status" value="1"/>
</dbReference>
<dbReference type="Pfam" id="PF10406">
    <property type="entry name" value="TAF8_C"/>
    <property type="match status" value="1"/>
</dbReference>
<comment type="subcellular location">
    <subcellularLocation>
        <location evidence="1">Nucleus</location>
    </subcellularLocation>
</comment>
<keyword evidence="4" id="KW-0805">Transcription regulation</keyword>
<keyword evidence="10" id="KW-1185">Reference proteome</keyword>
<evidence type="ECO:0000256" key="2">
    <source>
        <dbReference type="ARBA" id="ARBA00008767"/>
    </source>
</evidence>
<evidence type="ECO:0000313" key="9">
    <source>
        <dbReference type="EMBL" id="ONK75814.1"/>
    </source>
</evidence>
<gene>
    <name evidence="9" type="ORF">A4U43_C03F20850</name>
</gene>
<evidence type="ECO:0000256" key="6">
    <source>
        <dbReference type="ARBA" id="ARBA00023242"/>
    </source>
</evidence>
<dbReference type="SMART" id="SM00576">
    <property type="entry name" value="BTP"/>
    <property type="match status" value="1"/>
</dbReference>